<dbReference type="PANTHER" id="PTHR46383:SF1">
    <property type="entry name" value="ASPARTATE AMINOTRANSFERASE"/>
    <property type="match status" value="1"/>
</dbReference>
<organism evidence="8 9">
    <name type="scientific">Peptoniphilus olsenii</name>
    <dbReference type="NCBI Taxonomy" id="411570"/>
    <lineage>
        <taxon>Bacteria</taxon>
        <taxon>Bacillati</taxon>
        <taxon>Bacillota</taxon>
        <taxon>Tissierellia</taxon>
        <taxon>Tissierellales</taxon>
        <taxon>Peptoniphilaceae</taxon>
        <taxon>Peptoniphilus</taxon>
    </lineage>
</organism>
<evidence type="ECO:0000256" key="6">
    <source>
        <dbReference type="RuleBase" id="RU000481"/>
    </source>
</evidence>
<accession>A0ABV2JBS8</accession>
<evidence type="ECO:0000256" key="4">
    <source>
        <dbReference type="ARBA" id="ARBA00022679"/>
    </source>
</evidence>
<dbReference type="InterPro" id="IPR050596">
    <property type="entry name" value="AspAT/PAT-like"/>
</dbReference>
<dbReference type="InterPro" id="IPR004838">
    <property type="entry name" value="NHTrfase_class1_PyrdxlP-BS"/>
</dbReference>
<evidence type="ECO:0000256" key="3">
    <source>
        <dbReference type="ARBA" id="ARBA00022576"/>
    </source>
</evidence>
<dbReference type="InterPro" id="IPR015422">
    <property type="entry name" value="PyrdxlP-dep_Trfase_small"/>
</dbReference>
<dbReference type="GO" id="GO:0008483">
    <property type="term" value="F:transaminase activity"/>
    <property type="evidence" value="ECO:0007669"/>
    <property type="project" value="UniProtKB-KW"/>
</dbReference>
<comment type="cofactor">
    <cofactor evidence="1 6">
        <name>pyridoxal 5'-phosphate</name>
        <dbReference type="ChEBI" id="CHEBI:597326"/>
    </cofactor>
</comment>
<dbReference type="InterPro" id="IPR015424">
    <property type="entry name" value="PyrdxlP-dep_Trfase"/>
</dbReference>
<evidence type="ECO:0000256" key="5">
    <source>
        <dbReference type="ARBA" id="ARBA00022898"/>
    </source>
</evidence>
<dbReference type="EC" id="2.6.1.-" evidence="6"/>
<keyword evidence="4 6" id="KW-0808">Transferase</keyword>
<comment type="caution">
    <text evidence="8">The sequence shown here is derived from an EMBL/GenBank/DDBJ whole genome shotgun (WGS) entry which is preliminary data.</text>
</comment>
<dbReference type="Pfam" id="PF00155">
    <property type="entry name" value="Aminotran_1_2"/>
    <property type="match status" value="1"/>
</dbReference>
<evidence type="ECO:0000256" key="1">
    <source>
        <dbReference type="ARBA" id="ARBA00001933"/>
    </source>
</evidence>
<dbReference type="Proteomes" id="UP001549162">
    <property type="component" value="Unassembled WGS sequence"/>
</dbReference>
<dbReference type="CDD" id="cd00609">
    <property type="entry name" value="AAT_like"/>
    <property type="match status" value="1"/>
</dbReference>
<dbReference type="EMBL" id="JBEPMA010000018">
    <property type="protein sequence ID" value="MET3618217.1"/>
    <property type="molecule type" value="Genomic_DNA"/>
</dbReference>
<keyword evidence="3 6" id="KW-0032">Aminotransferase</keyword>
<dbReference type="Gene3D" id="3.40.640.10">
    <property type="entry name" value="Type I PLP-dependent aspartate aminotransferase-like (Major domain)"/>
    <property type="match status" value="1"/>
</dbReference>
<comment type="similarity">
    <text evidence="2 6">Belongs to the class-I pyridoxal-phosphate-dependent aminotransferase family.</text>
</comment>
<name>A0ABV2JBS8_9FIRM</name>
<gene>
    <name evidence="8" type="ORF">ABID14_001855</name>
</gene>
<evidence type="ECO:0000313" key="8">
    <source>
        <dbReference type="EMBL" id="MET3618217.1"/>
    </source>
</evidence>
<proteinExistence type="inferred from homology"/>
<reference evidence="8 9" key="1">
    <citation type="submission" date="2024-06" db="EMBL/GenBank/DDBJ databases">
        <title>Genomic Encyclopedia of Type Strains, Phase IV (KMG-IV): sequencing the most valuable type-strain genomes for metagenomic binning, comparative biology and taxonomic classification.</title>
        <authorList>
            <person name="Goeker M."/>
        </authorList>
    </citation>
    <scope>NUCLEOTIDE SEQUENCE [LARGE SCALE GENOMIC DNA]</scope>
    <source>
        <strain evidence="8 9">DSM 21460</strain>
    </source>
</reference>
<feature type="domain" description="Aminotransferase class I/classII large" evidence="7">
    <location>
        <begin position="39"/>
        <end position="382"/>
    </location>
</feature>
<dbReference type="PANTHER" id="PTHR46383">
    <property type="entry name" value="ASPARTATE AMINOTRANSFERASE"/>
    <property type="match status" value="1"/>
</dbReference>
<dbReference type="InterPro" id="IPR004839">
    <property type="entry name" value="Aminotransferase_I/II_large"/>
</dbReference>
<evidence type="ECO:0000259" key="7">
    <source>
        <dbReference type="Pfam" id="PF00155"/>
    </source>
</evidence>
<dbReference type="RefSeq" id="WP_354369328.1">
    <property type="nucleotide sequence ID" value="NZ_JBEPMA010000018.1"/>
</dbReference>
<sequence length="394" mass="44745">MMKKFISKRLQNVQPSGIRKINEKTIVMEREGKKIYHFELGRPDFQTPQVIKDATIKSIEDGDVFYTSNFGILELRKAISDKIRKENNQDYLPEEILITAGASESIFDVYQTLLEPGDEILLPNPCWTNYINSVHIMGAESKFYTLSQENDFQIDFEELETLVNENTKAMVIINPSNPIGSVFTRETLEKLADFVEEKDIVAIVDEIYKDIIFDDFKHVSFASLPRMKERTITIDGFSKSYSMTGFRLAYIAAPVDFIKEANKVHQHNTSCATSFVQHAGIAALKEADNDVLKMVSEYEKRRDFIYKRVNEIDGLTLNKPQGAFYAFINMKDIGISCEEFCEYLLDEKGVAIVPGTVFGSAGEGFVRLSYASSLEDIKAGLDIIEEACKHFKNS</sequence>
<dbReference type="PROSITE" id="PS00105">
    <property type="entry name" value="AA_TRANSFER_CLASS_1"/>
    <property type="match status" value="1"/>
</dbReference>
<keyword evidence="5" id="KW-0663">Pyridoxal phosphate</keyword>
<protein>
    <recommendedName>
        <fullName evidence="6">Aminotransferase</fullName>
        <ecNumber evidence="6">2.6.1.-</ecNumber>
    </recommendedName>
</protein>
<keyword evidence="9" id="KW-1185">Reference proteome</keyword>
<dbReference type="InterPro" id="IPR015421">
    <property type="entry name" value="PyrdxlP-dep_Trfase_major"/>
</dbReference>
<evidence type="ECO:0000313" key="9">
    <source>
        <dbReference type="Proteomes" id="UP001549162"/>
    </source>
</evidence>
<dbReference type="Gene3D" id="3.90.1150.10">
    <property type="entry name" value="Aspartate Aminotransferase, domain 1"/>
    <property type="match status" value="1"/>
</dbReference>
<dbReference type="SUPFAM" id="SSF53383">
    <property type="entry name" value="PLP-dependent transferases"/>
    <property type="match status" value="1"/>
</dbReference>
<evidence type="ECO:0000256" key="2">
    <source>
        <dbReference type="ARBA" id="ARBA00007441"/>
    </source>
</evidence>
<dbReference type="PRINTS" id="PR00753">
    <property type="entry name" value="ACCSYNTHASE"/>
</dbReference>